<dbReference type="GO" id="GO:0005737">
    <property type="term" value="C:cytoplasm"/>
    <property type="evidence" value="ECO:0007669"/>
    <property type="project" value="TreeGrafter"/>
</dbReference>
<evidence type="ECO:0000256" key="1">
    <source>
        <dbReference type="SAM" id="Phobius"/>
    </source>
</evidence>
<accession>A0A7J7MWH2</accession>
<dbReference type="InterPro" id="IPR022812">
    <property type="entry name" value="Dynamin"/>
</dbReference>
<feature type="transmembrane region" description="Helical" evidence="1">
    <location>
        <begin position="80"/>
        <end position="100"/>
    </location>
</feature>
<comment type="caution">
    <text evidence="3">The sequence shown here is derived from an EMBL/GenBank/DDBJ whole genome shotgun (WGS) entry which is preliminary data.</text>
</comment>
<keyword evidence="1" id="KW-0472">Membrane</keyword>
<keyword evidence="1" id="KW-0812">Transmembrane</keyword>
<dbReference type="PANTHER" id="PTHR11566">
    <property type="entry name" value="DYNAMIN"/>
    <property type="match status" value="1"/>
</dbReference>
<feature type="transmembrane region" description="Helical" evidence="1">
    <location>
        <begin position="50"/>
        <end position="73"/>
    </location>
</feature>
<dbReference type="EMBL" id="JACGCM010001193">
    <property type="protein sequence ID" value="KAF6159226.1"/>
    <property type="molecule type" value="Genomic_DNA"/>
</dbReference>
<dbReference type="AlphaFoldDB" id="A0A7J7MWH2"/>
<keyword evidence="1" id="KW-1133">Transmembrane helix</keyword>
<organism evidence="3 4">
    <name type="scientific">Kingdonia uniflora</name>
    <dbReference type="NCBI Taxonomy" id="39325"/>
    <lineage>
        <taxon>Eukaryota</taxon>
        <taxon>Viridiplantae</taxon>
        <taxon>Streptophyta</taxon>
        <taxon>Embryophyta</taxon>
        <taxon>Tracheophyta</taxon>
        <taxon>Spermatophyta</taxon>
        <taxon>Magnoliopsida</taxon>
        <taxon>Ranunculales</taxon>
        <taxon>Circaeasteraceae</taxon>
        <taxon>Kingdonia</taxon>
    </lineage>
</organism>
<evidence type="ECO:0000313" key="4">
    <source>
        <dbReference type="Proteomes" id="UP000541444"/>
    </source>
</evidence>
<evidence type="ECO:0000259" key="2">
    <source>
        <dbReference type="Pfam" id="PF01031"/>
    </source>
</evidence>
<dbReference type="GO" id="GO:0016020">
    <property type="term" value="C:membrane"/>
    <property type="evidence" value="ECO:0007669"/>
    <property type="project" value="TreeGrafter"/>
</dbReference>
<proteinExistence type="predicted"/>
<protein>
    <recommendedName>
        <fullName evidence="2">Dynamin stalk domain-containing protein</fullName>
    </recommendedName>
</protein>
<dbReference type="InterPro" id="IPR027417">
    <property type="entry name" value="P-loop_NTPase"/>
</dbReference>
<reference evidence="3 4" key="1">
    <citation type="journal article" date="2020" name="IScience">
        <title>Genome Sequencing of the Endangered Kingdonia uniflora (Circaeasteraceae, Ranunculales) Reveals Potential Mechanisms of Evolutionary Specialization.</title>
        <authorList>
            <person name="Sun Y."/>
            <person name="Deng T."/>
            <person name="Zhang A."/>
            <person name="Moore M.J."/>
            <person name="Landis J.B."/>
            <person name="Lin N."/>
            <person name="Zhang H."/>
            <person name="Zhang X."/>
            <person name="Huang J."/>
            <person name="Zhang X."/>
            <person name="Sun H."/>
            <person name="Wang H."/>
        </authorList>
    </citation>
    <scope>NUCLEOTIDE SEQUENCE [LARGE SCALE GENOMIC DNA]</scope>
    <source>
        <strain evidence="3">TB1705</strain>
        <tissue evidence="3">Leaf</tissue>
    </source>
</reference>
<dbReference type="GO" id="GO:0003924">
    <property type="term" value="F:GTPase activity"/>
    <property type="evidence" value="ECO:0007669"/>
    <property type="project" value="TreeGrafter"/>
</dbReference>
<dbReference type="Gene3D" id="3.40.50.300">
    <property type="entry name" value="P-loop containing nucleotide triphosphate hydrolases"/>
    <property type="match status" value="1"/>
</dbReference>
<dbReference type="Proteomes" id="UP000541444">
    <property type="component" value="Unassembled WGS sequence"/>
</dbReference>
<dbReference type="SUPFAM" id="SSF52540">
    <property type="entry name" value="P-loop containing nucleoside triphosphate hydrolases"/>
    <property type="match status" value="1"/>
</dbReference>
<dbReference type="InterPro" id="IPR000375">
    <property type="entry name" value="Dynamin_stalk"/>
</dbReference>
<evidence type="ECO:0000313" key="3">
    <source>
        <dbReference type="EMBL" id="KAF6159226.1"/>
    </source>
</evidence>
<name>A0A7J7MWH2_9MAGN</name>
<dbReference type="GO" id="GO:0008017">
    <property type="term" value="F:microtubule binding"/>
    <property type="evidence" value="ECO:0007669"/>
    <property type="project" value="TreeGrafter"/>
</dbReference>
<dbReference type="OrthoDB" id="5061070at2759"/>
<gene>
    <name evidence="3" type="ORF">GIB67_031997</name>
</gene>
<keyword evidence="4" id="KW-1185">Reference proteome</keyword>
<dbReference type="PANTHER" id="PTHR11566:SF159">
    <property type="entry name" value="PHRAGMOPLASTIN DRP1A"/>
    <property type="match status" value="1"/>
</dbReference>
<dbReference type="Pfam" id="PF01031">
    <property type="entry name" value="Dynamin_M"/>
    <property type="match status" value="1"/>
</dbReference>
<feature type="domain" description="Dynamin stalk" evidence="2">
    <location>
        <begin position="128"/>
        <end position="182"/>
    </location>
</feature>
<dbReference type="GO" id="GO:0005874">
    <property type="term" value="C:microtubule"/>
    <property type="evidence" value="ECO:0007669"/>
    <property type="project" value="TreeGrafter"/>
</dbReference>
<sequence length="387" mass="44530">MQNISSQNSAPRMEILLDTIRSLLYGLVLKLELPSLNCTLDGSLEMGLTLILGLSVLLSSAMEMAMVSLFMLAIDTQSKLIRRFISIIVSFVISGARIQLSDYFFEERTIGVLTKIDLMDKGTNAVDFPWIGVVNRFQADINKSVDMIAARCREREYFASSTDYKHLSHKMNSEHLGKMLSKVDHYRRLPMGQSWITLRMPEHDIQKWHKPEYKVYDKISKIILFGCDVILVQNFNKSYLSMELVSICNRVVSVSMIGGGFGENLSDVFDINHSRLQIVDEAVTPQSNVDSVAWMDSNTIDKEEEPSKIQPKKLQMPNKVKKKKYEIYEKPLSSDWKKYRAFVYAYTLRWQYYVVDGVSSFYQMLSHDTSDFFVNTFKSISFFSMSI</sequence>